<dbReference type="Proteomes" id="UP000437736">
    <property type="component" value="Unassembled WGS sequence"/>
</dbReference>
<dbReference type="EMBL" id="WJHE01000267">
    <property type="protein sequence ID" value="MST32307.1"/>
    <property type="molecule type" value="Genomic_DNA"/>
</dbReference>
<reference evidence="1 2" key="1">
    <citation type="submission" date="2019-11" db="EMBL/GenBank/DDBJ databases">
        <title>Acidiferrimicrobium australis gen. nov., sp. nov., an acidophilic and obligately heterotrophic, member of the Actinobacteria that catalyses dissimilatory oxido- reduction of iron isolated from metal-rich acidic water in Chile.</title>
        <authorList>
            <person name="Gonzalez D."/>
            <person name="Huber K."/>
            <person name="Hedrich S."/>
            <person name="Rojas-Villalobos C."/>
            <person name="Quatrini R."/>
            <person name="Dinamarca M.A."/>
            <person name="Schwarz A."/>
            <person name="Canales C."/>
            <person name="Nancucheo I."/>
        </authorList>
    </citation>
    <scope>NUCLEOTIDE SEQUENCE [LARGE SCALE GENOMIC DNA]</scope>
    <source>
        <strain evidence="1 2">USS-CCA1</strain>
    </source>
</reference>
<gene>
    <name evidence="1" type="ORF">GHK86_06165</name>
</gene>
<proteinExistence type="predicted"/>
<comment type="caution">
    <text evidence="1">The sequence shown here is derived from an EMBL/GenBank/DDBJ whole genome shotgun (WGS) entry which is preliminary data.</text>
</comment>
<sequence length="114" mass="12230">MATVRASCPSCGDVETTTRAVQVLRCATTGDAAYAFVCPACRLRVAKEATEHVVRILVDAGVPVVSWEMPAELAEPKVGARVTHDDLLAFHFALQEPGWLEQQVGILRAAARNA</sequence>
<keyword evidence="2" id="KW-1185">Reference proteome</keyword>
<organism evidence="1 2">
    <name type="scientific">Acidiferrimicrobium australe</name>
    <dbReference type="NCBI Taxonomy" id="2664430"/>
    <lineage>
        <taxon>Bacteria</taxon>
        <taxon>Bacillati</taxon>
        <taxon>Actinomycetota</taxon>
        <taxon>Acidimicrobiia</taxon>
        <taxon>Acidimicrobiales</taxon>
        <taxon>Acidimicrobiaceae</taxon>
        <taxon>Acidiferrimicrobium</taxon>
    </lineage>
</organism>
<evidence type="ECO:0000313" key="2">
    <source>
        <dbReference type="Proteomes" id="UP000437736"/>
    </source>
</evidence>
<evidence type="ECO:0000313" key="1">
    <source>
        <dbReference type="EMBL" id="MST32307.1"/>
    </source>
</evidence>
<protein>
    <submittedName>
        <fullName evidence="1">Uncharacterized protein</fullName>
    </submittedName>
</protein>
<name>A0ABW9QSM1_9ACTN</name>
<accession>A0ABW9QSM1</accession>